<evidence type="ECO:0000256" key="4">
    <source>
        <dbReference type="ARBA" id="ARBA00022989"/>
    </source>
</evidence>
<dbReference type="STRING" id="1224947.SAMN05216480_10486"/>
<dbReference type="OrthoDB" id="9794512at2"/>
<keyword evidence="4 6" id="KW-1133">Transmembrane helix</keyword>
<keyword evidence="2" id="KW-1003">Cell membrane</keyword>
<evidence type="ECO:0000256" key="3">
    <source>
        <dbReference type="ARBA" id="ARBA00022692"/>
    </source>
</evidence>
<organism evidence="7 8">
    <name type="scientific">Pustulibacterium marinum</name>
    <dbReference type="NCBI Taxonomy" id="1224947"/>
    <lineage>
        <taxon>Bacteria</taxon>
        <taxon>Pseudomonadati</taxon>
        <taxon>Bacteroidota</taxon>
        <taxon>Flavobacteriia</taxon>
        <taxon>Flavobacteriales</taxon>
        <taxon>Flavobacteriaceae</taxon>
        <taxon>Pustulibacterium</taxon>
    </lineage>
</organism>
<dbReference type="InterPro" id="IPR019860">
    <property type="entry name" value="Motility-assoc_ABC_perm_GldF"/>
</dbReference>
<dbReference type="Pfam" id="PF12679">
    <property type="entry name" value="ABC2_membrane_2"/>
    <property type="match status" value="1"/>
</dbReference>
<sequence length="242" mass="27179">MISILKKEINSFFASPIGYLVIGVFLVANGLFLWIFKGEYNILENGFADINGFFFLAPWLLLFLIPAVTMKSFSDEKKQGTLEILFTKPISQTQLVLGKYFGALLLGVIAVVPTLIYVFSVYQLGNPAGNLDLGSIFGSYAGLFFLMATYTAIGIFCSTLSENQIVAFILAICLSFILLYGFDLVNNAFFDSSYLWLNYIGFKTHYDNISRGVIDTRDIIYFSSVAFFFLYLTVVKLKKTHQ</sequence>
<evidence type="ECO:0000256" key="2">
    <source>
        <dbReference type="ARBA" id="ARBA00022475"/>
    </source>
</evidence>
<dbReference type="GO" id="GO:0140359">
    <property type="term" value="F:ABC-type transporter activity"/>
    <property type="evidence" value="ECO:0007669"/>
    <property type="project" value="InterPro"/>
</dbReference>
<dbReference type="PANTHER" id="PTHR30294:SF29">
    <property type="entry name" value="MULTIDRUG ABC TRANSPORTER PERMEASE YBHS-RELATED"/>
    <property type="match status" value="1"/>
</dbReference>
<evidence type="ECO:0000256" key="1">
    <source>
        <dbReference type="ARBA" id="ARBA00004651"/>
    </source>
</evidence>
<accession>A0A1I7GC50</accession>
<evidence type="ECO:0000313" key="8">
    <source>
        <dbReference type="Proteomes" id="UP000199138"/>
    </source>
</evidence>
<dbReference type="PANTHER" id="PTHR30294">
    <property type="entry name" value="MEMBRANE COMPONENT OF ABC TRANSPORTER YHHJ-RELATED"/>
    <property type="match status" value="1"/>
</dbReference>
<dbReference type="NCBIfam" id="TIGR03518">
    <property type="entry name" value="ABC_perm_GldF"/>
    <property type="match status" value="1"/>
</dbReference>
<evidence type="ECO:0000256" key="5">
    <source>
        <dbReference type="ARBA" id="ARBA00023136"/>
    </source>
</evidence>
<reference evidence="7 8" key="1">
    <citation type="submission" date="2016-10" db="EMBL/GenBank/DDBJ databases">
        <authorList>
            <person name="de Groot N.N."/>
        </authorList>
    </citation>
    <scope>NUCLEOTIDE SEQUENCE [LARGE SCALE GENOMIC DNA]</scope>
    <source>
        <strain evidence="7 8">CGMCC 1.12333</strain>
    </source>
</reference>
<evidence type="ECO:0000256" key="6">
    <source>
        <dbReference type="SAM" id="Phobius"/>
    </source>
</evidence>
<evidence type="ECO:0000313" key="7">
    <source>
        <dbReference type="EMBL" id="SFU46013.1"/>
    </source>
</evidence>
<protein>
    <submittedName>
        <fullName evidence="7">ABC-2 type transport system permease protein</fullName>
    </submittedName>
</protein>
<feature type="transmembrane region" description="Helical" evidence="6">
    <location>
        <begin position="219"/>
        <end position="237"/>
    </location>
</feature>
<dbReference type="RefSeq" id="WP_093024554.1">
    <property type="nucleotide sequence ID" value="NZ_FPBK01000004.1"/>
</dbReference>
<proteinExistence type="predicted"/>
<feature type="transmembrane region" description="Helical" evidence="6">
    <location>
        <begin position="165"/>
        <end position="182"/>
    </location>
</feature>
<feature type="transmembrane region" description="Helical" evidence="6">
    <location>
        <begin position="136"/>
        <end position="158"/>
    </location>
</feature>
<keyword evidence="5 6" id="KW-0472">Membrane</keyword>
<name>A0A1I7GC50_9FLAO</name>
<comment type="subcellular location">
    <subcellularLocation>
        <location evidence="1">Cell membrane</location>
        <topology evidence="1">Multi-pass membrane protein</topology>
    </subcellularLocation>
</comment>
<dbReference type="AlphaFoldDB" id="A0A1I7GC50"/>
<feature type="transmembrane region" description="Helical" evidence="6">
    <location>
        <begin position="48"/>
        <end position="68"/>
    </location>
</feature>
<gene>
    <name evidence="7" type="ORF">SAMN05216480_10486</name>
</gene>
<feature type="transmembrane region" description="Helical" evidence="6">
    <location>
        <begin position="100"/>
        <end position="124"/>
    </location>
</feature>
<keyword evidence="8" id="KW-1185">Reference proteome</keyword>
<dbReference type="EMBL" id="FPBK01000004">
    <property type="protein sequence ID" value="SFU46013.1"/>
    <property type="molecule type" value="Genomic_DNA"/>
</dbReference>
<dbReference type="InterPro" id="IPR051449">
    <property type="entry name" value="ABC-2_transporter_component"/>
</dbReference>
<dbReference type="GO" id="GO:0005886">
    <property type="term" value="C:plasma membrane"/>
    <property type="evidence" value="ECO:0007669"/>
    <property type="project" value="UniProtKB-SubCell"/>
</dbReference>
<keyword evidence="3 6" id="KW-0812">Transmembrane</keyword>
<dbReference type="Proteomes" id="UP000199138">
    <property type="component" value="Unassembled WGS sequence"/>
</dbReference>
<feature type="transmembrane region" description="Helical" evidence="6">
    <location>
        <begin position="12"/>
        <end position="36"/>
    </location>
</feature>